<dbReference type="RefSeq" id="WP_110985282.1">
    <property type="nucleotide sequence ID" value="NZ_CAWNWM010000003.1"/>
</dbReference>
<feature type="transmembrane region" description="Helical" evidence="1">
    <location>
        <begin position="53"/>
        <end position="71"/>
    </location>
</feature>
<evidence type="ECO:0000256" key="1">
    <source>
        <dbReference type="SAM" id="Phobius"/>
    </source>
</evidence>
<feature type="transmembrane region" description="Helical" evidence="1">
    <location>
        <begin position="187"/>
        <end position="206"/>
    </location>
</feature>
<evidence type="ECO:0000313" key="3">
    <source>
        <dbReference type="Proteomes" id="UP000248857"/>
    </source>
</evidence>
<keyword evidence="1" id="KW-0472">Membrane</keyword>
<dbReference type="OrthoDB" id="508743at2"/>
<name>A0A2W1JLN1_9CYAN</name>
<dbReference type="EMBL" id="PQWO01000003">
    <property type="protein sequence ID" value="PZD74290.1"/>
    <property type="molecule type" value="Genomic_DNA"/>
</dbReference>
<keyword evidence="1" id="KW-1133">Transmembrane helix</keyword>
<proteinExistence type="predicted"/>
<keyword evidence="3" id="KW-1185">Reference proteome</keyword>
<evidence type="ECO:0000313" key="2">
    <source>
        <dbReference type="EMBL" id="PZD74290.1"/>
    </source>
</evidence>
<evidence type="ECO:0008006" key="4">
    <source>
        <dbReference type="Google" id="ProtNLM"/>
    </source>
</evidence>
<reference evidence="2 3" key="1">
    <citation type="journal article" date="2018" name="Sci. Rep.">
        <title>A novel species of the marine cyanobacterium Acaryochloris with a unique pigment content and lifestyle.</title>
        <authorList>
            <person name="Partensky F."/>
            <person name="Six C."/>
            <person name="Ratin M."/>
            <person name="Garczarek L."/>
            <person name="Vaulot D."/>
            <person name="Probert I."/>
            <person name="Calteau A."/>
            <person name="Gourvil P."/>
            <person name="Marie D."/>
            <person name="Grebert T."/>
            <person name="Bouchier C."/>
            <person name="Le Panse S."/>
            <person name="Gachenot M."/>
            <person name="Rodriguez F."/>
            <person name="Garrido J.L."/>
        </authorList>
    </citation>
    <scope>NUCLEOTIDE SEQUENCE [LARGE SCALE GENOMIC DNA]</scope>
    <source>
        <strain evidence="2 3">RCC1774</strain>
    </source>
</reference>
<gene>
    <name evidence="2" type="ORF">C1752_01314</name>
</gene>
<accession>A0A2W1JLN1</accession>
<feature type="transmembrane region" description="Helical" evidence="1">
    <location>
        <begin position="106"/>
        <end position="123"/>
    </location>
</feature>
<dbReference type="Proteomes" id="UP000248857">
    <property type="component" value="Unassembled WGS sequence"/>
</dbReference>
<organism evidence="2 3">
    <name type="scientific">Acaryochloris thomasi RCC1774</name>
    <dbReference type="NCBI Taxonomy" id="1764569"/>
    <lineage>
        <taxon>Bacteria</taxon>
        <taxon>Bacillati</taxon>
        <taxon>Cyanobacteriota</taxon>
        <taxon>Cyanophyceae</taxon>
        <taxon>Acaryochloridales</taxon>
        <taxon>Acaryochloridaceae</taxon>
        <taxon>Acaryochloris</taxon>
        <taxon>Acaryochloris thomasi</taxon>
    </lineage>
</organism>
<feature type="transmembrane region" description="Helical" evidence="1">
    <location>
        <begin position="130"/>
        <end position="151"/>
    </location>
</feature>
<sequence>MQGVKPTEPLVQPVLDSPKIDILESRLHWWLFGASVLLVTLPVFVQAPLVRQWPTLSLLASLGWLGTGSYLRTRPRLQLWGDLLIGFTLAWFAGSIYWGWFRWEPLLHIPLEAIALPFAIWAWRASWCRVGMGFYLGSLLGTAITDLYFYLVDLIPFWRSLLRVDQTQAFTVLQSALVKVQTPWGSGWAMALILALCVIGIVPLLSGSMDHDRRLYRWVFSGAVLGTLMVDSLFLLVATRF</sequence>
<dbReference type="Pfam" id="PF11318">
    <property type="entry name" value="DUF3120"/>
    <property type="match status" value="1"/>
</dbReference>
<dbReference type="InterPro" id="IPR021468">
    <property type="entry name" value="DUF3120"/>
</dbReference>
<protein>
    <recommendedName>
        <fullName evidence="4">DUF3120 domain-containing protein</fullName>
    </recommendedName>
</protein>
<feature type="transmembrane region" description="Helical" evidence="1">
    <location>
        <begin position="27"/>
        <end position="47"/>
    </location>
</feature>
<feature type="transmembrane region" description="Helical" evidence="1">
    <location>
        <begin position="218"/>
        <end position="238"/>
    </location>
</feature>
<feature type="transmembrane region" description="Helical" evidence="1">
    <location>
        <begin position="83"/>
        <end position="100"/>
    </location>
</feature>
<dbReference type="AlphaFoldDB" id="A0A2W1JLN1"/>
<comment type="caution">
    <text evidence="2">The sequence shown here is derived from an EMBL/GenBank/DDBJ whole genome shotgun (WGS) entry which is preliminary data.</text>
</comment>
<keyword evidence="1" id="KW-0812">Transmembrane</keyword>